<evidence type="ECO:0000256" key="10">
    <source>
        <dbReference type="ARBA" id="ARBA00023225"/>
    </source>
</evidence>
<dbReference type="InterPro" id="IPR053716">
    <property type="entry name" value="Flag_assembly_chemotaxis_eff"/>
</dbReference>
<feature type="coiled-coil region" evidence="11">
    <location>
        <begin position="80"/>
        <end position="107"/>
    </location>
</feature>
<keyword evidence="5" id="KW-1003">Cell membrane</keyword>
<keyword evidence="8" id="KW-0653">Protein transport</keyword>
<keyword evidence="9" id="KW-0472">Membrane</keyword>
<reference evidence="13" key="1">
    <citation type="journal article" date="2019" name="Int. J. Syst. Evol. Microbiol.">
        <title>The Global Catalogue of Microorganisms (GCM) 10K type strain sequencing project: providing services to taxonomists for standard genome sequencing and annotation.</title>
        <authorList>
            <consortium name="The Broad Institute Genomics Platform"/>
            <consortium name="The Broad Institute Genome Sequencing Center for Infectious Disease"/>
            <person name="Wu L."/>
            <person name="Ma J."/>
        </authorList>
    </citation>
    <scope>NUCLEOTIDE SEQUENCE [LARGE SCALE GENOMIC DNA]</scope>
    <source>
        <strain evidence="13">KCTC 52438</strain>
    </source>
</reference>
<dbReference type="Gene3D" id="1.10.287.1700">
    <property type="match status" value="1"/>
</dbReference>
<evidence type="ECO:0000256" key="11">
    <source>
        <dbReference type="SAM" id="Coils"/>
    </source>
</evidence>
<evidence type="ECO:0000256" key="3">
    <source>
        <dbReference type="ARBA" id="ARBA00020392"/>
    </source>
</evidence>
<evidence type="ECO:0000256" key="2">
    <source>
        <dbReference type="ARBA" id="ARBA00010004"/>
    </source>
</evidence>
<proteinExistence type="inferred from homology"/>
<keyword evidence="12" id="KW-0969">Cilium</keyword>
<evidence type="ECO:0000256" key="8">
    <source>
        <dbReference type="ARBA" id="ARBA00022927"/>
    </source>
</evidence>
<evidence type="ECO:0000256" key="5">
    <source>
        <dbReference type="ARBA" id="ARBA00022475"/>
    </source>
</evidence>
<dbReference type="InterPro" id="IPR052570">
    <property type="entry name" value="FliJ"/>
</dbReference>
<dbReference type="Proteomes" id="UP001595476">
    <property type="component" value="Unassembled WGS sequence"/>
</dbReference>
<dbReference type="NCBIfam" id="TIGR02473">
    <property type="entry name" value="flagell_FliJ"/>
    <property type="match status" value="1"/>
</dbReference>
<gene>
    <name evidence="12" type="primary">fliJ</name>
    <name evidence="12" type="ORF">ACFOEK_02495</name>
</gene>
<comment type="caution">
    <text evidence="12">The sequence shown here is derived from an EMBL/GenBank/DDBJ whole genome shotgun (WGS) entry which is preliminary data.</text>
</comment>
<evidence type="ECO:0000313" key="12">
    <source>
        <dbReference type="EMBL" id="MFC3149892.1"/>
    </source>
</evidence>
<dbReference type="PANTHER" id="PTHR38786">
    <property type="entry name" value="FLAGELLAR FLIJ PROTEIN"/>
    <property type="match status" value="1"/>
</dbReference>
<dbReference type="InterPro" id="IPR018006">
    <property type="entry name" value="Flag_FliJ_proteobac"/>
</dbReference>
<comment type="similarity">
    <text evidence="2">Belongs to the FliJ family.</text>
</comment>
<evidence type="ECO:0000256" key="1">
    <source>
        <dbReference type="ARBA" id="ARBA00004413"/>
    </source>
</evidence>
<evidence type="ECO:0000313" key="13">
    <source>
        <dbReference type="Proteomes" id="UP001595476"/>
    </source>
</evidence>
<keyword evidence="12" id="KW-0282">Flagellum</keyword>
<dbReference type="EMBL" id="JBHRSZ010000002">
    <property type="protein sequence ID" value="MFC3149892.1"/>
    <property type="molecule type" value="Genomic_DNA"/>
</dbReference>
<name>A0ABV7HEW9_9GAMM</name>
<comment type="subcellular location">
    <subcellularLocation>
        <location evidence="1">Cell membrane</location>
        <topology evidence="1">Peripheral membrane protein</topology>
        <orientation evidence="1">Cytoplasmic side</orientation>
    </subcellularLocation>
</comment>
<keyword evidence="12" id="KW-0966">Cell projection</keyword>
<keyword evidence="13" id="KW-1185">Reference proteome</keyword>
<keyword evidence="10" id="KW-1006">Bacterial flagellum protein export</keyword>
<dbReference type="PRINTS" id="PR01004">
    <property type="entry name" value="FLGFLIJ"/>
</dbReference>
<dbReference type="Pfam" id="PF02050">
    <property type="entry name" value="FliJ"/>
    <property type="match status" value="1"/>
</dbReference>
<evidence type="ECO:0000256" key="4">
    <source>
        <dbReference type="ARBA" id="ARBA00022448"/>
    </source>
</evidence>
<accession>A0ABV7HEW9</accession>
<sequence length="149" mass="17458">MSKADRLQLVLDLEKKKKDQAAKLLAEAIGNLQKAQSSMSQLKDYRTDYLNEAQEIGKQGVSASDFRNRQLLADRILGAIEHQEQSINLYERQLEQVRKHYEKIYARVRSIELLIEKSLAEEERKQGVREQKMLDEFSQAQHFRKKQVI</sequence>
<evidence type="ECO:0000256" key="6">
    <source>
        <dbReference type="ARBA" id="ARBA00022500"/>
    </source>
</evidence>
<dbReference type="InterPro" id="IPR012823">
    <property type="entry name" value="Flagell_FliJ"/>
</dbReference>
<dbReference type="PANTHER" id="PTHR38786:SF1">
    <property type="entry name" value="FLAGELLAR FLIJ PROTEIN"/>
    <property type="match status" value="1"/>
</dbReference>
<keyword evidence="4" id="KW-0813">Transport</keyword>
<protein>
    <recommendedName>
        <fullName evidence="3">Flagellar FliJ protein</fullName>
    </recommendedName>
</protein>
<evidence type="ECO:0000256" key="7">
    <source>
        <dbReference type="ARBA" id="ARBA00022795"/>
    </source>
</evidence>
<organism evidence="12 13">
    <name type="scientific">Litoribrevibacter euphylliae</name>
    <dbReference type="NCBI Taxonomy" id="1834034"/>
    <lineage>
        <taxon>Bacteria</taxon>
        <taxon>Pseudomonadati</taxon>
        <taxon>Pseudomonadota</taxon>
        <taxon>Gammaproteobacteria</taxon>
        <taxon>Oceanospirillales</taxon>
        <taxon>Oceanospirillaceae</taxon>
        <taxon>Litoribrevibacter</taxon>
    </lineage>
</organism>
<keyword evidence="7" id="KW-1005">Bacterial flagellum biogenesis</keyword>
<keyword evidence="11" id="KW-0175">Coiled coil</keyword>
<dbReference type="RefSeq" id="WP_386715685.1">
    <property type="nucleotide sequence ID" value="NZ_JBHRSZ010000002.1"/>
</dbReference>
<evidence type="ECO:0000256" key="9">
    <source>
        <dbReference type="ARBA" id="ARBA00023136"/>
    </source>
</evidence>
<keyword evidence="6" id="KW-0145">Chemotaxis</keyword>